<evidence type="ECO:0000313" key="2">
    <source>
        <dbReference type="EMBL" id="RUS35276.1"/>
    </source>
</evidence>
<accession>A0A433QZQ8</accession>
<feature type="region of interest" description="Disordered" evidence="1">
    <location>
        <begin position="1"/>
        <end position="37"/>
    </location>
</feature>
<protein>
    <submittedName>
        <fullName evidence="2">Uncharacterized protein</fullName>
    </submittedName>
</protein>
<comment type="caution">
    <text evidence="2">The sequence shown here is derived from an EMBL/GenBank/DDBJ whole genome shotgun (WGS) entry which is preliminary data.</text>
</comment>
<sequence>MDQLNTKFIVKKPTKSDDEDSFPPPPPVGTPPEFTSMDGRRYNSKGNASYVLPNDNIEYARLNSQHYQLRNWCMVCVATALRMRYIDTTVTARLEPMFVSAGIGPVTHLSAQWPLGWDPTNTQYTKMSKENVLSLLQGIKPQVLAALGIADKEYTEHFDNVELEFGEYKPHFDLEFYYGRKDDASKSS</sequence>
<reference evidence="2 3" key="1">
    <citation type="journal article" date="2018" name="New Phytol.">
        <title>Phylogenomics of Endogonaceae and evolution of mycorrhizas within Mucoromycota.</title>
        <authorList>
            <person name="Chang Y."/>
            <person name="Desiro A."/>
            <person name="Na H."/>
            <person name="Sandor L."/>
            <person name="Lipzen A."/>
            <person name="Clum A."/>
            <person name="Barry K."/>
            <person name="Grigoriev I.V."/>
            <person name="Martin F.M."/>
            <person name="Stajich J.E."/>
            <person name="Smith M.E."/>
            <person name="Bonito G."/>
            <person name="Spatafora J.W."/>
        </authorList>
    </citation>
    <scope>NUCLEOTIDE SEQUENCE [LARGE SCALE GENOMIC DNA]</scope>
    <source>
        <strain evidence="2 3">AD002</strain>
    </source>
</reference>
<keyword evidence="3" id="KW-1185">Reference proteome</keyword>
<gene>
    <name evidence="2" type="ORF">BC938DRAFT_473301</name>
</gene>
<evidence type="ECO:0000313" key="3">
    <source>
        <dbReference type="Proteomes" id="UP000274822"/>
    </source>
</evidence>
<evidence type="ECO:0000256" key="1">
    <source>
        <dbReference type="SAM" id="MobiDB-lite"/>
    </source>
</evidence>
<name>A0A433QZQ8_9FUNG</name>
<dbReference type="EMBL" id="RBNJ01000154">
    <property type="protein sequence ID" value="RUS35276.1"/>
    <property type="molecule type" value="Genomic_DNA"/>
</dbReference>
<dbReference type="AlphaFoldDB" id="A0A433QZQ8"/>
<dbReference type="Proteomes" id="UP000274822">
    <property type="component" value="Unassembled WGS sequence"/>
</dbReference>
<organism evidence="2 3">
    <name type="scientific">Jimgerdemannia flammicorona</name>
    <dbReference type="NCBI Taxonomy" id="994334"/>
    <lineage>
        <taxon>Eukaryota</taxon>
        <taxon>Fungi</taxon>
        <taxon>Fungi incertae sedis</taxon>
        <taxon>Mucoromycota</taxon>
        <taxon>Mucoromycotina</taxon>
        <taxon>Endogonomycetes</taxon>
        <taxon>Endogonales</taxon>
        <taxon>Endogonaceae</taxon>
        <taxon>Jimgerdemannia</taxon>
    </lineage>
</organism>
<proteinExistence type="predicted"/>